<dbReference type="EMBL" id="LRBP01000009">
    <property type="protein sequence ID" value="OII74572.1"/>
    <property type="molecule type" value="Genomic_DNA"/>
</dbReference>
<proteinExistence type="predicted"/>
<dbReference type="OrthoDB" id="415865at2759"/>
<organism evidence="2 3">
    <name type="scientific">Cryptosporidium ubiquitum</name>
    <dbReference type="NCBI Taxonomy" id="857276"/>
    <lineage>
        <taxon>Eukaryota</taxon>
        <taxon>Sar</taxon>
        <taxon>Alveolata</taxon>
        <taxon>Apicomplexa</taxon>
        <taxon>Conoidasida</taxon>
        <taxon>Coccidia</taxon>
        <taxon>Eucoccidiorida</taxon>
        <taxon>Eimeriorina</taxon>
        <taxon>Cryptosporidiidae</taxon>
        <taxon>Cryptosporidium</taxon>
    </lineage>
</organism>
<protein>
    <submittedName>
        <fullName evidence="2">Uncharacterized protein</fullName>
    </submittedName>
</protein>
<sequence length="267" mass="29807">MVGSSKIRTAAALVGGVAVIGALLYYLFRDDSSENKDESKTLVQATVTDDIPENPVKGSLDTFTREDMLLLLNEILESQNSLKKIMRSLTGDFIADPPKSLQDCYDKVKDASPQDPLDKRKISLVDFDRLVERFYNDEGISSAIEKIMGIHGPTSMTERAGNISSEQLIKVNEFMLKELREFVDQYIFIANKDQFDVKTLTIAAQVWVGSKVEKQFNLSSDEIEAAMLLHSQTLRNDPDFGRISFQMQATMEQLLGSPAPANLPFSI</sequence>
<keyword evidence="1" id="KW-1133">Transmembrane helix</keyword>
<comment type="caution">
    <text evidence="2">The sequence shown here is derived from an EMBL/GenBank/DDBJ whole genome shotgun (WGS) entry which is preliminary data.</text>
</comment>
<keyword evidence="1" id="KW-0812">Transmembrane</keyword>
<name>A0A1J4MNG8_9CRYT</name>
<dbReference type="RefSeq" id="XP_028875718.1">
    <property type="nucleotide sequence ID" value="XM_029017139.1"/>
</dbReference>
<dbReference type="AlphaFoldDB" id="A0A1J4MNG8"/>
<gene>
    <name evidence="2" type="ORF">cubi_00125</name>
</gene>
<evidence type="ECO:0000313" key="2">
    <source>
        <dbReference type="EMBL" id="OII74572.1"/>
    </source>
</evidence>
<evidence type="ECO:0000313" key="3">
    <source>
        <dbReference type="Proteomes" id="UP000186176"/>
    </source>
</evidence>
<dbReference type="VEuPathDB" id="CryptoDB:cubi_00125"/>
<dbReference type="GeneID" id="39976918"/>
<feature type="transmembrane region" description="Helical" evidence="1">
    <location>
        <begin position="7"/>
        <end position="28"/>
    </location>
</feature>
<evidence type="ECO:0000256" key="1">
    <source>
        <dbReference type="SAM" id="Phobius"/>
    </source>
</evidence>
<reference evidence="2 3" key="1">
    <citation type="submission" date="2016-10" db="EMBL/GenBank/DDBJ databases">
        <title>Reductive evolution of mitochondrial metabolism and differential evolution of invasion-related proteins in Cryptosporidium.</title>
        <authorList>
            <person name="Liu S."/>
            <person name="Roellig D.M."/>
            <person name="Guo Y."/>
            <person name="Li N."/>
            <person name="Frace M.A."/>
            <person name="Tang K."/>
            <person name="Zhang L."/>
            <person name="Feng Y."/>
            <person name="Xiao L."/>
        </authorList>
    </citation>
    <scope>NUCLEOTIDE SEQUENCE [LARGE SCALE GENOMIC DNA]</scope>
    <source>
        <strain evidence="2">39726</strain>
    </source>
</reference>
<dbReference type="Proteomes" id="UP000186176">
    <property type="component" value="Unassembled WGS sequence"/>
</dbReference>
<accession>A0A1J4MNG8</accession>
<keyword evidence="1" id="KW-0472">Membrane</keyword>
<keyword evidence="3" id="KW-1185">Reference proteome</keyword>